<keyword evidence="3 7" id="KW-0963">Cytoplasm</keyword>
<protein>
    <recommendedName>
        <fullName evidence="7">Protein-L-isoaspartate O-methyltransferase</fullName>
        <ecNumber evidence="7">2.1.1.77</ecNumber>
    </recommendedName>
    <alternativeName>
        <fullName evidence="7">L-isoaspartyl protein carboxyl methyltransferase</fullName>
    </alternativeName>
    <alternativeName>
        <fullName evidence="7">Protein L-isoaspartyl methyltransferase</fullName>
    </alternativeName>
    <alternativeName>
        <fullName evidence="7">Protein-beta-aspartate methyltransferase</fullName>
        <shortName evidence="7">PIMT</shortName>
    </alternativeName>
</protein>
<gene>
    <name evidence="7 8" type="primary">pcm</name>
    <name evidence="8" type="ORF">NCTC11179_00272</name>
</gene>
<evidence type="ECO:0000256" key="5">
    <source>
        <dbReference type="ARBA" id="ARBA00022679"/>
    </source>
</evidence>
<dbReference type="AlphaFoldDB" id="A0A378RK70"/>
<dbReference type="PROSITE" id="PS01279">
    <property type="entry name" value="PCMT"/>
    <property type="match status" value="1"/>
</dbReference>
<keyword evidence="5 7" id="KW-0808">Transferase</keyword>
<reference evidence="8 9" key="1">
    <citation type="submission" date="2018-06" db="EMBL/GenBank/DDBJ databases">
        <authorList>
            <consortium name="Pathogen Informatics"/>
            <person name="Doyle S."/>
        </authorList>
    </citation>
    <scope>NUCLEOTIDE SEQUENCE [LARGE SCALE GENOMIC DNA]</scope>
    <source>
        <strain evidence="8 9">NCTC11179</strain>
    </source>
</reference>
<dbReference type="PANTHER" id="PTHR11579">
    <property type="entry name" value="PROTEIN-L-ISOASPARTATE O-METHYLTRANSFERASE"/>
    <property type="match status" value="1"/>
</dbReference>
<dbReference type="InterPro" id="IPR029063">
    <property type="entry name" value="SAM-dependent_MTases_sf"/>
</dbReference>
<dbReference type="Proteomes" id="UP000255024">
    <property type="component" value="Unassembled WGS sequence"/>
</dbReference>
<comment type="catalytic activity">
    <reaction evidence="7">
        <text>[protein]-L-isoaspartate + S-adenosyl-L-methionine = [protein]-L-isoaspartate alpha-methyl ester + S-adenosyl-L-homocysteine</text>
        <dbReference type="Rhea" id="RHEA:12705"/>
        <dbReference type="Rhea" id="RHEA-COMP:12143"/>
        <dbReference type="Rhea" id="RHEA-COMP:12144"/>
        <dbReference type="ChEBI" id="CHEBI:57856"/>
        <dbReference type="ChEBI" id="CHEBI:59789"/>
        <dbReference type="ChEBI" id="CHEBI:90596"/>
        <dbReference type="ChEBI" id="CHEBI:90598"/>
        <dbReference type="EC" id="2.1.1.77"/>
    </reaction>
</comment>
<dbReference type="EMBL" id="UGQL01000001">
    <property type="protein sequence ID" value="STZ26749.1"/>
    <property type="molecule type" value="Genomic_DNA"/>
</dbReference>
<organism evidence="8 9">
    <name type="scientific">Myroides odoratus</name>
    <name type="common">Flavobacterium odoratum</name>
    <dbReference type="NCBI Taxonomy" id="256"/>
    <lineage>
        <taxon>Bacteria</taxon>
        <taxon>Pseudomonadati</taxon>
        <taxon>Bacteroidota</taxon>
        <taxon>Flavobacteriia</taxon>
        <taxon>Flavobacteriales</taxon>
        <taxon>Flavobacteriaceae</taxon>
        <taxon>Myroides</taxon>
    </lineage>
</organism>
<dbReference type="NCBIfam" id="NF001453">
    <property type="entry name" value="PRK00312.1"/>
    <property type="match status" value="1"/>
</dbReference>
<evidence type="ECO:0000256" key="1">
    <source>
        <dbReference type="ARBA" id="ARBA00004496"/>
    </source>
</evidence>
<dbReference type="GO" id="GO:0004719">
    <property type="term" value="F:protein-L-isoaspartate (D-aspartate) O-methyltransferase activity"/>
    <property type="evidence" value="ECO:0007669"/>
    <property type="project" value="UniProtKB-UniRule"/>
</dbReference>
<keyword evidence="9" id="KW-1185">Reference proteome</keyword>
<comment type="similarity">
    <text evidence="2 7">Belongs to the methyltransferase superfamily. L-isoaspartyl/D-aspartyl protein methyltransferase family.</text>
</comment>
<evidence type="ECO:0000256" key="3">
    <source>
        <dbReference type="ARBA" id="ARBA00022490"/>
    </source>
</evidence>
<dbReference type="GO" id="GO:0032259">
    <property type="term" value="P:methylation"/>
    <property type="evidence" value="ECO:0007669"/>
    <property type="project" value="UniProtKB-KW"/>
</dbReference>
<dbReference type="HAMAP" id="MF_00090">
    <property type="entry name" value="PIMT"/>
    <property type="match status" value="1"/>
</dbReference>
<evidence type="ECO:0000313" key="8">
    <source>
        <dbReference type="EMBL" id="STZ26749.1"/>
    </source>
</evidence>
<evidence type="ECO:0000256" key="2">
    <source>
        <dbReference type="ARBA" id="ARBA00005369"/>
    </source>
</evidence>
<comment type="subcellular location">
    <subcellularLocation>
        <location evidence="1 7">Cytoplasm</location>
    </subcellularLocation>
</comment>
<dbReference type="EC" id="2.1.1.77" evidence="7"/>
<dbReference type="InterPro" id="IPR000682">
    <property type="entry name" value="PCMT"/>
</dbReference>
<accession>A0A378RK70</accession>
<evidence type="ECO:0000313" key="9">
    <source>
        <dbReference type="Proteomes" id="UP000255024"/>
    </source>
</evidence>
<dbReference type="GO" id="GO:0030091">
    <property type="term" value="P:protein repair"/>
    <property type="evidence" value="ECO:0007669"/>
    <property type="project" value="UniProtKB-UniRule"/>
</dbReference>
<name>A0A378RK70_MYROD</name>
<dbReference type="Pfam" id="PF01135">
    <property type="entry name" value="PCMT"/>
    <property type="match status" value="1"/>
</dbReference>
<dbReference type="NCBIfam" id="TIGR00080">
    <property type="entry name" value="pimt"/>
    <property type="match status" value="1"/>
</dbReference>
<proteinExistence type="inferred from homology"/>
<comment type="function">
    <text evidence="7">Catalyzes the methyl esterification of L-isoaspartyl residues in peptides and proteins that result from spontaneous decomposition of normal L-aspartyl and L-asparaginyl residues. It plays a role in the repair and/or degradation of damaged proteins.</text>
</comment>
<keyword evidence="4 7" id="KW-0489">Methyltransferase</keyword>
<dbReference type="PANTHER" id="PTHR11579:SF0">
    <property type="entry name" value="PROTEIN-L-ISOASPARTATE(D-ASPARTATE) O-METHYLTRANSFERASE"/>
    <property type="match status" value="1"/>
</dbReference>
<sequence>MGKISALNLLQYFVWKGLKGVFYKNIGYFCINYLITVKDSTKHQGLRNQLVEALKEKGIEDQAVLQAIRRIPRHLFIDSSFENFAYQNTAFPIGAGQTISHPYTVAFQSQLLRVKPEDKVLEIGTGSGYQTAVLVAMGARVYSIERQLELYKKTALLLPKLGIRAKLLTFGDGYKGLPNYAPFDSIIVTAGAPFIPQALMGQLKIGGRMIIPVGEDQQTMIELIRLNETQFEKHEHGDFKFVPMLENKN</sequence>
<dbReference type="FunFam" id="3.40.50.150:FF:000010">
    <property type="entry name" value="Protein-L-isoaspartate O-methyltransferase"/>
    <property type="match status" value="1"/>
</dbReference>
<evidence type="ECO:0000256" key="6">
    <source>
        <dbReference type="ARBA" id="ARBA00022691"/>
    </source>
</evidence>
<dbReference type="SUPFAM" id="SSF53335">
    <property type="entry name" value="S-adenosyl-L-methionine-dependent methyltransferases"/>
    <property type="match status" value="1"/>
</dbReference>
<evidence type="ECO:0000256" key="7">
    <source>
        <dbReference type="HAMAP-Rule" id="MF_00090"/>
    </source>
</evidence>
<evidence type="ECO:0000256" key="4">
    <source>
        <dbReference type="ARBA" id="ARBA00022603"/>
    </source>
</evidence>
<dbReference type="GO" id="GO:0005737">
    <property type="term" value="C:cytoplasm"/>
    <property type="evidence" value="ECO:0007669"/>
    <property type="project" value="UniProtKB-SubCell"/>
</dbReference>
<keyword evidence="6 7" id="KW-0949">S-adenosyl-L-methionine</keyword>
<feature type="active site" evidence="7">
    <location>
        <position position="100"/>
    </location>
</feature>
<dbReference type="Gene3D" id="3.40.50.150">
    <property type="entry name" value="Vaccinia Virus protein VP39"/>
    <property type="match status" value="1"/>
</dbReference>